<proteinExistence type="predicted"/>
<accession>A0A132MZA1</accession>
<dbReference type="EMBL" id="LAXD01000001">
    <property type="protein sequence ID" value="KWX03228.1"/>
    <property type="molecule type" value="Genomic_DNA"/>
</dbReference>
<keyword evidence="2" id="KW-1185">Reference proteome</keyword>
<name>A0A132MZA1_9ACTN</name>
<evidence type="ECO:0000313" key="1">
    <source>
        <dbReference type="EMBL" id="KWX03228.1"/>
    </source>
</evidence>
<comment type="caution">
    <text evidence="1">The sequence shown here is derived from an EMBL/GenBank/DDBJ whole genome shotgun (WGS) entry which is preliminary data.</text>
</comment>
<evidence type="ECO:0000313" key="2">
    <source>
        <dbReference type="Proteomes" id="UP000070188"/>
    </source>
</evidence>
<reference evidence="2" key="1">
    <citation type="submission" date="2015-04" db="EMBL/GenBank/DDBJ databases">
        <title>Physiological reanalysis, assessment of diazotrophy, and genome sequences of multiple isolates of Streptomyces thermoautotrophicus.</title>
        <authorList>
            <person name="MacKellar D.C."/>
            <person name="Lieber L."/>
            <person name="Norman J."/>
            <person name="Bolger A."/>
            <person name="Tobin C."/>
            <person name="Murray J.W."/>
            <person name="Chang R."/>
            <person name="Ford T."/>
            <person name="Nguyen P.Q."/>
            <person name="Woodward J."/>
            <person name="Permingeat H."/>
            <person name="Joshi N.S."/>
            <person name="Silver P.A."/>
            <person name="Usadel B."/>
            <person name="Rutherford A.W."/>
            <person name="Friesen M."/>
            <person name="Prell J."/>
        </authorList>
    </citation>
    <scope>NUCLEOTIDE SEQUENCE [LARGE SCALE GENOMIC DNA]</scope>
    <source>
        <strain evidence="2">H1</strain>
    </source>
</reference>
<dbReference type="STRING" id="1469144.LI90_4279"/>
<gene>
    <name evidence="1" type="ORF">LI90_4279</name>
</gene>
<organism evidence="1 2">
    <name type="scientific">Carbonactinospora thermoautotrophica</name>
    <dbReference type="NCBI Taxonomy" id="1469144"/>
    <lineage>
        <taxon>Bacteria</taxon>
        <taxon>Bacillati</taxon>
        <taxon>Actinomycetota</taxon>
        <taxon>Actinomycetes</taxon>
        <taxon>Kitasatosporales</taxon>
        <taxon>Carbonactinosporaceae</taxon>
        <taxon>Carbonactinospora</taxon>
    </lineage>
</organism>
<dbReference type="Proteomes" id="UP000070188">
    <property type="component" value="Unassembled WGS sequence"/>
</dbReference>
<protein>
    <submittedName>
        <fullName evidence="1">Uncharacterized protein</fullName>
    </submittedName>
</protein>
<dbReference type="PATRIC" id="fig|1469144.10.peg.4590"/>
<dbReference type="RefSeq" id="WP_066890787.1">
    <property type="nucleotide sequence ID" value="NZ_LAXD01000001.1"/>
</dbReference>
<dbReference type="AlphaFoldDB" id="A0A132MZA1"/>
<sequence>MSESLSTQFLSADLEVPCPSCRYPIWVRYVEVVAQAAVLCPCCRVRVWLRDADGSVQNAGDVIEQQLKHALKGLFK</sequence>
<dbReference type="OrthoDB" id="4231312at2"/>